<dbReference type="STRING" id="717774.Marme_2887"/>
<evidence type="ECO:0000313" key="3">
    <source>
        <dbReference type="Proteomes" id="UP000001062"/>
    </source>
</evidence>
<comment type="similarity">
    <text evidence="1">Belongs to the membrane fusion protein (MFP) (TC 8.A.1) family.</text>
</comment>
<dbReference type="Gene3D" id="2.40.50.100">
    <property type="match status" value="1"/>
</dbReference>
<dbReference type="PATRIC" id="fig|717774.3.peg.2974"/>
<dbReference type="OrthoDB" id="9781888at2"/>
<gene>
    <name evidence="2" type="ordered locus">Marme_2887</name>
</gene>
<dbReference type="PANTHER" id="PTHR30469:SF20">
    <property type="entry name" value="EFFLUX RND TRANSPORTER PERIPLASMIC ADAPTOR SUBUNIT"/>
    <property type="match status" value="1"/>
</dbReference>
<organism evidence="2 3">
    <name type="scientific">Marinomonas mediterranea (strain ATCC 700492 / JCM 21426 / NBRC 103028 / MMB-1)</name>
    <dbReference type="NCBI Taxonomy" id="717774"/>
    <lineage>
        <taxon>Bacteria</taxon>
        <taxon>Pseudomonadati</taxon>
        <taxon>Pseudomonadota</taxon>
        <taxon>Gammaproteobacteria</taxon>
        <taxon>Oceanospirillales</taxon>
        <taxon>Oceanospirillaceae</taxon>
        <taxon>Marinomonas</taxon>
    </lineage>
</organism>
<dbReference type="KEGG" id="mme:Marme_2887"/>
<dbReference type="SUPFAM" id="SSF111369">
    <property type="entry name" value="HlyD-like secretion proteins"/>
    <property type="match status" value="1"/>
</dbReference>
<evidence type="ECO:0000313" key="2">
    <source>
        <dbReference type="EMBL" id="ADZ92109.1"/>
    </source>
</evidence>
<dbReference type="InterPro" id="IPR006143">
    <property type="entry name" value="RND_pump_MFP"/>
</dbReference>
<sequence length="380" mass="42183">MKLKNVLAIIAGVGAILLAVIVVDELEPKSSPKKEASANSLPPTTVLSAVPTYHRSHLSLLATTAKRWPVKIKATSNAQLIWLDPLLEPGQLVKKGTPLVRLDTSNLASNLAQAKSELAQSKLNLEKTQHQQAVILKTRKSQKSSPFARLEPQISAAKAELSRSEYFYASAKKSFEEATIVAPFDAIITHRYVSPGEWLEAGQILFELASSDSLNITLPISELNWRKAQQALKTNQITVNDRAGNQWPAHLRFISPEVDPITRQRQITLSVTQPYQSNKPLLANQQVKVTLNLSEQPNIVALPISSLTRDGFIWTLNENNRLNQEKVTLIEQRENQIFVRFDNNSNATRDVVVYPLISMLPGKQVSPQPLNATLSTEKTE</sequence>
<keyword evidence="3" id="KW-1185">Reference proteome</keyword>
<proteinExistence type="inferred from homology"/>
<dbReference type="eggNOG" id="COG0845">
    <property type="taxonomic scope" value="Bacteria"/>
</dbReference>
<dbReference type="Gene3D" id="2.40.30.170">
    <property type="match status" value="1"/>
</dbReference>
<protein>
    <submittedName>
        <fullName evidence="2">Efflux transporter, RND family, MFP subunit</fullName>
    </submittedName>
</protein>
<dbReference type="EMBL" id="CP002583">
    <property type="protein sequence ID" value="ADZ92109.1"/>
    <property type="molecule type" value="Genomic_DNA"/>
</dbReference>
<dbReference type="Gene3D" id="1.10.287.470">
    <property type="entry name" value="Helix hairpin bin"/>
    <property type="match status" value="1"/>
</dbReference>
<dbReference type="GO" id="GO:0015562">
    <property type="term" value="F:efflux transmembrane transporter activity"/>
    <property type="evidence" value="ECO:0007669"/>
    <property type="project" value="TreeGrafter"/>
</dbReference>
<name>F2JZZ7_MARM1</name>
<evidence type="ECO:0000256" key="1">
    <source>
        <dbReference type="ARBA" id="ARBA00009477"/>
    </source>
</evidence>
<dbReference type="AlphaFoldDB" id="F2JZZ7"/>
<dbReference type="Proteomes" id="UP000001062">
    <property type="component" value="Chromosome"/>
</dbReference>
<dbReference type="NCBIfam" id="TIGR01730">
    <property type="entry name" value="RND_mfp"/>
    <property type="match status" value="1"/>
</dbReference>
<reference evidence="2 3" key="1">
    <citation type="journal article" date="2012" name="Stand. Genomic Sci.">
        <title>Complete genome sequence of the melanogenic marine bacterium Marinomonas mediterranea type strain (MMB-1(T)).</title>
        <authorList>
            <person name="Lucas-Elio P."/>
            <person name="Goodwin L."/>
            <person name="Woyke T."/>
            <person name="Pitluck S."/>
            <person name="Nolan M."/>
            <person name="Kyrpides N.C."/>
            <person name="Detter J.C."/>
            <person name="Copeland A."/>
            <person name="Teshima H."/>
            <person name="Bruce D."/>
            <person name="Detter C."/>
            <person name="Tapia R."/>
            <person name="Han S."/>
            <person name="Land M.L."/>
            <person name="Ivanova N."/>
            <person name="Mikhailova N."/>
            <person name="Johnston A.W."/>
            <person name="Sanchez-Amat A."/>
        </authorList>
    </citation>
    <scope>NUCLEOTIDE SEQUENCE [LARGE SCALE GENOMIC DNA]</scope>
    <source>
        <strain evidence="3">ATCC 700492 / JCM 21426 / NBRC 103028 / MMB-1</strain>
    </source>
</reference>
<dbReference type="RefSeq" id="WP_013662012.1">
    <property type="nucleotide sequence ID" value="NC_015276.1"/>
</dbReference>
<dbReference type="PANTHER" id="PTHR30469">
    <property type="entry name" value="MULTIDRUG RESISTANCE PROTEIN MDTA"/>
    <property type="match status" value="1"/>
</dbReference>
<dbReference type="HOGENOM" id="CLU_018816_18_3_6"/>
<accession>F2JZZ7</accession>
<dbReference type="GO" id="GO:1990281">
    <property type="term" value="C:efflux pump complex"/>
    <property type="evidence" value="ECO:0007669"/>
    <property type="project" value="TreeGrafter"/>
</dbReference>